<dbReference type="Pfam" id="PF00413">
    <property type="entry name" value="Peptidase_M10"/>
    <property type="match status" value="1"/>
</dbReference>
<dbReference type="SMART" id="SM00235">
    <property type="entry name" value="ZnMc"/>
    <property type="match status" value="1"/>
</dbReference>
<dbReference type="GO" id="GO:0030574">
    <property type="term" value="P:collagen catabolic process"/>
    <property type="evidence" value="ECO:0007669"/>
    <property type="project" value="TreeGrafter"/>
</dbReference>
<evidence type="ECO:0000256" key="7">
    <source>
        <dbReference type="ARBA" id="ARBA00023049"/>
    </source>
</evidence>
<feature type="binding site" evidence="10">
    <location>
        <position position="202"/>
    </location>
    <ligand>
        <name>Zn(2+)</name>
        <dbReference type="ChEBI" id="CHEBI:29105"/>
        <label>1</label>
    </ligand>
</feature>
<keyword evidence="4 12" id="KW-0732">Signal</keyword>
<evidence type="ECO:0000259" key="13">
    <source>
        <dbReference type="SMART" id="SM00235"/>
    </source>
</evidence>
<feature type="domain" description="Peptidase metallopeptidase" evidence="13">
    <location>
        <begin position="140"/>
        <end position="295"/>
    </location>
</feature>
<feature type="binding site" evidence="10">
    <location>
        <position position="255"/>
    </location>
    <ligand>
        <name>Zn(2+)</name>
        <dbReference type="ChEBI" id="CHEBI:29105"/>
        <label>2</label>
        <note>catalytic</note>
    </ligand>
</feature>
<dbReference type="CDD" id="cd04278">
    <property type="entry name" value="ZnMc_MMP"/>
    <property type="match status" value="1"/>
</dbReference>
<dbReference type="InterPro" id="IPR002477">
    <property type="entry name" value="Peptidoglycan-bd-like"/>
</dbReference>
<keyword evidence="8" id="KW-0865">Zymogen</keyword>
<dbReference type="InterPro" id="IPR036365">
    <property type="entry name" value="PGBD-like_sf"/>
</dbReference>
<feature type="binding site" evidence="10">
    <location>
        <position position="269"/>
    </location>
    <ligand>
        <name>Zn(2+)</name>
        <dbReference type="ChEBI" id="CHEBI:29105"/>
        <label>2</label>
        <note>catalytic</note>
    </ligand>
</feature>
<comment type="similarity">
    <text evidence="1">Belongs to the peptidase M10A family. Matrix metalloproteinases (MMPs) subfamily.</text>
</comment>
<evidence type="ECO:0000256" key="8">
    <source>
        <dbReference type="ARBA" id="ARBA00023145"/>
    </source>
</evidence>
<evidence type="ECO:0000256" key="3">
    <source>
        <dbReference type="ARBA" id="ARBA00022723"/>
    </source>
</evidence>
<dbReference type="PANTHER" id="PTHR10201:SF213">
    <property type="entry name" value="METALLOENDOPROTEINASE 2-MMP-LIKE"/>
    <property type="match status" value="1"/>
</dbReference>
<dbReference type="Gene3D" id="3.40.390.10">
    <property type="entry name" value="Collagenase (Catalytic Domain)"/>
    <property type="match status" value="1"/>
</dbReference>
<dbReference type="InterPro" id="IPR021158">
    <property type="entry name" value="Pept_M10A_Zn_BS"/>
</dbReference>
<name>A0A7N0RE86_KALFE</name>
<dbReference type="PANTHER" id="PTHR10201">
    <property type="entry name" value="MATRIX METALLOPROTEINASE"/>
    <property type="match status" value="1"/>
</dbReference>
<feature type="binding site" evidence="10">
    <location>
        <position position="251"/>
    </location>
    <ligand>
        <name>Zn(2+)</name>
        <dbReference type="ChEBI" id="CHEBI:29105"/>
        <label>2</label>
        <note>catalytic</note>
    </ligand>
</feature>
<reference evidence="14" key="1">
    <citation type="submission" date="2021-01" db="UniProtKB">
        <authorList>
            <consortium name="EnsemblPlants"/>
        </authorList>
    </citation>
    <scope>IDENTIFICATION</scope>
</reference>
<feature type="binding site" evidence="10">
    <location>
        <position position="223"/>
    </location>
    <ligand>
        <name>Ca(2+)</name>
        <dbReference type="ChEBI" id="CHEBI:29108"/>
        <label>2</label>
    </ligand>
</feature>
<dbReference type="Gramene" id="Kaladp0009s0066.1.v1.1">
    <property type="protein sequence ID" value="Kaladp0009s0066.1.v1.1"/>
    <property type="gene ID" value="Kaladp0009s0066.v1.1"/>
</dbReference>
<dbReference type="Pfam" id="PF01471">
    <property type="entry name" value="PG_binding_1"/>
    <property type="match status" value="1"/>
</dbReference>
<feature type="binding site" evidence="10">
    <location>
        <position position="192"/>
    </location>
    <ligand>
        <name>Ca(2+)</name>
        <dbReference type="ChEBI" id="CHEBI:29108"/>
        <label>2</label>
    </ligand>
</feature>
<dbReference type="GO" id="GO:0031012">
    <property type="term" value="C:extracellular matrix"/>
    <property type="evidence" value="ECO:0007669"/>
    <property type="project" value="InterPro"/>
</dbReference>
<feature type="binding site" evidence="10">
    <location>
        <position position="227"/>
    </location>
    <ligand>
        <name>Zn(2+)</name>
        <dbReference type="ChEBI" id="CHEBI:29105"/>
        <label>1</label>
    </ligand>
</feature>
<dbReference type="PROSITE" id="PS00546">
    <property type="entry name" value="CYSTEINE_SWITCH"/>
    <property type="match status" value="1"/>
</dbReference>
<keyword evidence="5" id="KW-0378">Hydrolase</keyword>
<feature type="binding site" evidence="10">
    <location>
        <position position="232"/>
    </location>
    <ligand>
        <name>Ca(2+)</name>
        <dbReference type="ChEBI" id="CHEBI:29108"/>
        <label>1</label>
    </ligand>
</feature>
<evidence type="ECO:0000256" key="4">
    <source>
        <dbReference type="ARBA" id="ARBA00022729"/>
    </source>
</evidence>
<evidence type="ECO:0000256" key="12">
    <source>
        <dbReference type="SAM" id="SignalP"/>
    </source>
</evidence>
<feature type="binding site" evidence="10">
    <location>
        <position position="209"/>
    </location>
    <ligand>
        <name>Ca(2+)</name>
        <dbReference type="ChEBI" id="CHEBI:29108"/>
        <label>3</label>
    </ligand>
</feature>
<feature type="binding site" evidence="10">
    <location>
        <position position="229"/>
    </location>
    <ligand>
        <name>Ca(2+)</name>
        <dbReference type="ChEBI" id="CHEBI:29108"/>
        <label>3</label>
    </ligand>
</feature>
<evidence type="ECO:0000313" key="15">
    <source>
        <dbReference type="Proteomes" id="UP000594263"/>
    </source>
</evidence>
<evidence type="ECO:0000256" key="6">
    <source>
        <dbReference type="ARBA" id="ARBA00022833"/>
    </source>
</evidence>
<evidence type="ECO:0000256" key="11">
    <source>
        <dbReference type="PIRSR" id="PIRSR621190-5"/>
    </source>
</evidence>
<feature type="signal peptide" evidence="12">
    <location>
        <begin position="1"/>
        <end position="20"/>
    </location>
</feature>
<comment type="cofactor">
    <cofactor evidence="10">
        <name>Ca(2+)</name>
        <dbReference type="ChEBI" id="CHEBI:29108"/>
    </cofactor>
    <text evidence="10">Can bind about 5 Ca(2+) ions per subunit.</text>
</comment>
<sequence length="296" mass="32283">MASMALLVMLCLLATQATSSQDHQPAFGFIKGLVGCHKGEKNVTDLHKLKAYLERFGYPVSKAHSGDDEFDDSLECAIRAYQLNYNLRPSGALSPETAAQMMMPRCGVPDVVNRTTQLASGMKRRSLAFRAVSRYSFMSGNPRWPASKTNLRFGFLSNLPSWARQPIFNAFGQWDAGSRFTFQYVTDLSQADLQVGFYSGDHGDGAPFDGPRGVVAHAVQPTGGRMHFDAAETWSVDPTPGALHLETVAVHEIGHMLGLGHSQVQAAAMYSGVAPGTYKLLHDDDREGVRALYALP</sequence>
<proteinExistence type="inferred from homology"/>
<keyword evidence="7" id="KW-0482">Metalloprotease</keyword>
<feature type="binding site" evidence="10">
    <location>
        <position position="261"/>
    </location>
    <ligand>
        <name>Zn(2+)</name>
        <dbReference type="ChEBI" id="CHEBI:29105"/>
        <label>2</label>
        <note>catalytic</note>
    </ligand>
</feature>
<dbReference type="GO" id="GO:0006508">
    <property type="term" value="P:proteolysis"/>
    <property type="evidence" value="ECO:0007669"/>
    <property type="project" value="UniProtKB-KW"/>
</dbReference>
<evidence type="ECO:0000256" key="10">
    <source>
        <dbReference type="PIRSR" id="PIRSR621190-2"/>
    </source>
</evidence>
<evidence type="ECO:0000256" key="2">
    <source>
        <dbReference type="ARBA" id="ARBA00022670"/>
    </source>
</evidence>
<evidence type="ECO:0000313" key="14">
    <source>
        <dbReference type="EnsemblPlants" id="Kaladp0009s0066.1.v1.1"/>
    </source>
</evidence>
<feature type="short sequence motif" description="Cysteine switch" evidence="11">
    <location>
        <begin position="104"/>
        <end position="111"/>
    </location>
</feature>
<dbReference type="PRINTS" id="PR00138">
    <property type="entry name" value="MATRIXIN"/>
</dbReference>
<protein>
    <recommendedName>
        <fullName evidence="13">Peptidase metallopeptidase domain-containing protein</fullName>
    </recommendedName>
</protein>
<dbReference type="GO" id="GO:0008270">
    <property type="term" value="F:zinc ion binding"/>
    <property type="evidence" value="ECO:0007669"/>
    <property type="project" value="InterPro"/>
</dbReference>
<comment type="cofactor">
    <cofactor evidence="10">
        <name>Zn(2+)</name>
        <dbReference type="ChEBI" id="CHEBI:29105"/>
    </cofactor>
    <text evidence="10">Binds 2 Zn(2+) ions per subunit.</text>
</comment>
<feature type="active site" evidence="9">
    <location>
        <position position="252"/>
    </location>
</feature>
<dbReference type="InterPro" id="IPR001818">
    <property type="entry name" value="Pept_M10_metallopeptidase"/>
</dbReference>
<feature type="chain" id="PRO_5029787046" description="Peptidase metallopeptidase domain-containing protein" evidence="12">
    <location>
        <begin position="21"/>
        <end position="296"/>
    </location>
</feature>
<keyword evidence="15" id="KW-1185">Reference proteome</keyword>
<dbReference type="AlphaFoldDB" id="A0A7N0RE86"/>
<keyword evidence="3 10" id="KW-0479">Metal-binding</keyword>
<dbReference type="GO" id="GO:0004222">
    <property type="term" value="F:metalloendopeptidase activity"/>
    <property type="evidence" value="ECO:0007669"/>
    <property type="project" value="InterPro"/>
</dbReference>
<dbReference type="SUPFAM" id="SSF47090">
    <property type="entry name" value="PGBD-like"/>
    <property type="match status" value="1"/>
</dbReference>
<dbReference type="OMA" id="NAIMWAS"/>
<organism evidence="14 15">
    <name type="scientific">Kalanchoe fedtschenkoi</name>
    <name type="common">Lavender scallops</name>
    <name type="synonym">South American air plant</name>
    <dbReference type="NCBI Taxonomy" id="63787"/>
    <lineage>
        <taxon>Eukaryota</taxon>
        <taxon>Viridiplantae</taxon>
        <taxon>Streptophyta</taxon>
        <taxon>Embryophyta</taxon>
        <taxon>Tracheophyta</taxon>
        <taxon>Spermatophyta</taxon>
        <taxon>Magnoliopsida</taxon>
        <taxon>eudicotyledons</taxon>
        <taxon>Gunneridae</taxon>
        <taxon>Pentapetalae</taxon>
        <taxon>Saxifragales</taxon>
        <taxon>Crassulaceae</taxon>
        <taxon>Kalanchoe</taxon>
    </lineage>
</organism>
<feature type="binding site" evidence="10">
    <location>
        <position position="210"/>
    </location>
    <ligand>
        <name>Ca(2+)</name>
        <dbReference type="ChEBI" id="CHEBI:29108"/>
        <label>3</label>
    </ligand>
</feature>
<feature type="binding site" evidence="10">
    <location>
        <position position="204"/>
    </location>
    <ligand>
        <name>Zn(2+)</name>
        <dbReference type="ChEBI" id="CHEBI:29105"/>
        <label>1</label>
    </ligand>
</feature>
<feature type="binding site" evidence="10">
    <location>
        <position position="232"/>
    </location>
    <ligand>
        <name>Ca(2+)</name>
        <dbReference type="ChEBI" id="CHEBI:29108"/>
        <label>3</label>
    </ligand>
</feature>
<evidence type="ECO:0000256" key="5">
    <source>
        <dbReference type="ARBA" id="ARBA00022801"/>
    </source>
</evidence>
<dbReference type="GO" id="GO:0030198">
    <property type="term" value="P:extracellular matrix organization"/>
    <property type="evidence" value="ECO:0007669"/>
    <property type="project" value="TreeGrafter"/>
</dbReference>
<keyword evidence="10" id="KW-0106">Calcium</keyword>
<keyword evidence="2" id="KW-0645">Protease</keyword>
<dbReference type="InterPro" id="IPR021190">
    <property type="entry name" value="Pept_M10A"/>
</dbReference>
<evidence type="ECO:0000256" key="1">
    <source>
        <dbReference type="ARBA" id="ARBA00009614"/>
    </source>
</evidence>
<dbReference type="InterPro" id="IPR024079">
    <property type="entry name" value="MetalloPept_cat_dom_sf"/>
</dbReference>
<dbReference type="Proteomes" id="UP000594263">
    <property type="component" value="Unplaced"/>
</dbReference>
<keyword evidence="6 10" id="KW-0862">Zinc</keyword>
<dbReference type="InterPro" id="IPR033739">
    <property type="entry name" value="M10A_MMP"/>
</dbReference>
<dbReference type="EnsemblPlants" id="Kaladp0009s0066.1.v1.1">
    <property type="protein sequence ID" value="Kaladp0009s0066.1.v1.1"/>
    <property type="gene ID" value="Kaladp0009s0066.v1.1"/>
</dbReference>
<dbReference type="SUPFAM" id="SSF55486">
    <property type="entry name" value="Metalloproteases ('zincins'), catalytic domain"/>
    <property type="match status" value="1"/>
</dbReference>
<feature type="binding site" evidence="10">
    <location>
        <position position="217"/>
    </location>
    <ligand>
        <name>Zn(2+)</name>
        <dbReference type="ChEBI" id="CHEBI:29105"/>
        <label>1</label>
    </ligand>
</feature>
<accession>A0A7N0RE86</accession>
<feature type="binding site" description="in inhibited form" evidence="10">
    <location>
        <position position="106"/>
    </location>
    <ligand>
        <name>Zn(2+)</name>
        <dbReference type="ChEBI" id="CHEBI:29105"/>
        <label>2</label>
        <note>catalytic</note>
    </ligand>
</feature>
<dbReference type="InterPro" id="IPR006026">
    <property type="entry name" value="Peptidase_Metallo"/>
</dbReference>
<evidence type="ECO:0000256" key="9">
    <source>
        <dbReference type="PIRSR" id="PIRSR621190-1"/>
    </source>
</evidence>